<sequence length="79" mass="9011">MGRMSISLDRVTLEAPCPRCGFYSKFTFRQVRLNDVVICGGCKCNVQLVDHYDQCRKAQASLNRGIRELETTLSRLGKR</sequence>
<organism evidence="1 2">
    <name type="scientific">Limnoglobus roseus</name>
    <dbReference type="NCBI Taxonomy" id="2598579"/>
    <lineage>
        <taxon>Bacteria</taxon>
        <taxon>Pseudomonadati</taxon>
        <taxon>Planctomycetota</taxon>
        <taxon>Planctomycetia</taxon>
        <taxon>Gemmatales</taxon>
        <taxon>Gemmataceae</taxon>
        <taxon>Limnoglobus</taxon>
    </lineage>
</organism>
<proteinExistence type="predicted"/>
<accession>A0A5C1ANV1</accession>
<keyword evidence="2" id="KW-1185">Reference proteome</keyword>
<dbReference type="KEGG" id="lrs:PX52LOC_06893"/>
<evidence type="ECO:0000313" key="1">
    <source>
        <dbReference type="EMBL" id="QEL19813.1"/>
    </source>
</evidence>
<dbReference type="EMBL" id="CP042425">
    <property type="protein sequence ID" value="QEL19813.1"/>
    <property type="molecule type" value="Genomic_DNA"/>
</dbReference>
<protein>
    <submittedName>
        <fullName evidence="1">Uncharacterized protein</fullName>
    </submittedName>
</protein>
<dbReference type="AlphaFoldDB" id="A0A5C1ANV1"/>
<gene>
    <name evidence="1" type="ORF">PX52LOC_06893</name>
</gene>
<evidence type="ECO:0000313" key="2">
    <source>
        <dbReference type="Proteomes" id="UP000324974"/>
    </source>
</evidence>
<reference evidence="2" key="1">
    <citation type="submission" date="2019-08" db="EMBL/GenBank/DDBJ databases">
        <title>Limnoglobus roseus gen. nov., sp. nov., a novel freshwater planctomycete with a giant genome from the family Gemmataceae.</title>
        <authorList>
            <person name="Kulichevskaya I.S."/>
            <person name="Naumoff D.G."/>
            <person name="Miroshnikov K."/>
            <person name="Ivanova A."/>
            <person name="Philippov D.A."/>
            <person name="Hakobyan A."/>
            <person name="Rijpstra I.C."/>
            <person name="Sinninghe Damste J.S."/>
            <person name="Liesack W."/>
            <person name="Dedysh S.N."/>
        </authorList>
    </citation>
    <scope>NUCLEOTIDE SEQUENCE [LARGE SCALE GENOMIC DNA]</scope>
    <source>
        <strain evidence="2">PX52</strain>
    </source>
</reference>
<name>A0A5C1ANV1_9BACT</name>
<dbReference type="Proteomes" id="UP000324974">
    <property type="component" value="Chromosome"/>
</dbReference>